<keyword evidence="1" id="KW-0472">Membrane</keyword>
<keyword evidence="1" id="KW-0812">Transmembrane</keyword>
<keyword evidence="1" id="KW-1133">Transmembrane helix</keyword>
<proteinExistence type="predicted"/>
<evidence type="ECO:0000313" key="3">
    <source>
        <dbReference type="Proteomes" id="UP000733379"/>
    </source>
</evidence>
<keyword evidence="3" id="KW-1185">Reference proteome</keyword>
<evidence type="ECO:0000313" key="2">
    <source>
        <dbReference type="EMBL" id="MBU3065024.1"/>
    </source>
</evidence>
<sequence>MASRRGATEQPNAQHDDVPLTGRFWPILVLTELATGLMGVVLMWSQFRAQALAFPGGNNYLTNAAQAGSASWWVPGFLGGAKWR</sequence>
<dbReference type="RefSeq" id="WP_215920750.1">
    <property type="nucleotide sequence ID" value="NZ_JAHKNI010000009.1"/>
</dbReference>
<name>A0ABS6B761_9NOCA</name>
<dbReference type="Proteomes" id="UP000733379">
    <property type="component" value="Unassembled WGS sequence"/>
</dbReference>
<comment type="caution">
    <text evidence="2">The sequence shown here is derived from an EMBL/GenBank/DDBJ whole genome shotgun (WGS) entry which is preliminary data.</text>
</comment>
<protein>
    <submittedName>
        <fullName evidence="2">Uncharacterized protein</fullName>
    </submittedName>
</protein>
<organism evidence="2 3">
    <name type="scientific">Nocardia albiluteola</name>
    <dbReference type="NCBI Taxonomy" id="2842303"/>
    <lineage>
        <taxon>Bacteria</taxon>
        <taxon>Bacillati</taxon>
        <taxon>Actinomycetota</taxon>
        <taxon>Actinomycetes</taxon>
        <taxon>Mycobacteriales</taxon>
        <taxon>Nocardiaceae</taxon>
        <taxon>Nocardia</taxon>
    </lineage>
</organism>
<reference evidence="2 3" key="1">
    <citation type="submission" date="2021-06" db="EMBL/GenBank/DDBJ databases">
        <title>Actinomycetes sequencing.</title>
        <authorList>
            <person name="Shan Q."/>
        </authorList>
    </citation>
    <scope>NUCLEOTIDE SEQUENCE [LARGE SCALE GENOMIC DNA]</scope>
    <source>
        <strain evidence="2 3">NEAU-G5</strain>
    </source>
</reference>
<evidence type="ECO:0000256" key="1">
    <source>
        <dbReference type="SAM" id="Phobius"/>
    </source>
</evidence>
<feature type="transmembrane region" description="Helical" evidence="1">
    <location>
        <begin position="24"/>
        <end position="44"/>
    </location>
</feature>
<gene>
    <name evidence="2" type="ORF">KO481_26270</name>
</gene>
<dbReference type="EMBL" id="JAHKNI010000009">
    <property type="protein sequence ID" value="MBU3065024.1"/>
    <property type="molecule type" value="Genomic_DNA"/>
</dbReference>
<accession>A0ABS6B761</accession>